<dbReference type="InterPro" id="IPR003439">
    <property type="entry name" value="ABC_transporter-like_ATP-bd"/>
</dbReference>
<keyword evidence="3 6" id="KW-1133">Transmembrane helix</keyword>
<dbReference type="Pfam" id="PF00005">
    <property type="entry name" value="ABC_tran"/>
    <property type="match status" value="1"/>
</dbReference>
<evidence type="ECO:0000259" key="8">
    <source>
        <dbReference type="PROSITE" id="PS50929"/>
    </source>
</evidence>
<dbReference type="RefSeq" id="WP_084132700.1">
    <property type="nucleotide sequence ID" value="NZ_AP023354.1"/>
</dbReference>
<dbReference type="InterPro" id="IPR027417">
    <property type="entry name" value="P-loop_NTPase"/>
</dbReference>
<dbReference type="CDD" id="cd07346">
    <property type="entry name" value="ABC_6TM_exporters"/>
    <property type="match status" value="1"/>
</dbReference>
<dbReference type="AlphaFoldDB" id="A0A810KXW5"/>
<evidence type="ECO:0000256" key="3">
    <source>
        <dbReference type="ARBA" id="ARBA00022989"/>
    </source>
</evidence>
<dbReference type="Pfam" id="PF00664">
    <property type="entry name" value="ABC_membrane"/>
    <property type="match status" value="1"/>
</dbReference>
<comment type="subcellular location">
    <subcellularLocation>
        <location evidence="1">Cell membrane</location>
        <topology evidence="1">Multi-pass membrane protein</topology>
    </subcellularLocation>
</comment>
<feature type="transmembrane region" description="Helical" evidence="6">
    <location>
        <begin position="171"/>
        <end position="190"/>
    </location>
</feature>
<dbReference type="GO" id="GO:0016887">
    <property type="term" value="F:ATP hydrolysis activity"/>
    <property type="evidence" value="ECO:0007669"/>
    <property type="project" value="InterPro"/>
</dbReference>
<evidence type="ECO:0000256" key="4">
    <source>
        <dbReference type="ARBA" id="ARBA00023136"/>
    </source>
</evidence>
<dbReference type="PROSITE" id="PS00211">
    <property type="entry name" value="ABC_TRANSPORTER_1"/>
    <property type="match status" value="1"/>
</dbReference>
<dbReference type="InterPro" id="IPR017871">
    <property type="entry name" value="ABC_transporter-like_CS"/>
</dbReference>
<dbReference type="PANTHER" id="PTHR43394:SF1">
    <property type="entry name" value="ATP-BINDING CASSETTE SUB-FAMILY B MEMBER 10, MITOCHONDRIAL"/>
    <property type="match status" value="1"/>
</dbReference>
<dbReference type="GO" id="GO:0015421">
    <property type="term" value="F:ABC-type oligopeptide transporter activity"/>
    <property type="evidence" value="ECO:0007669"/>
    <property type="project" value="TreeGrafter"/>
</dbReference>
<dbReference type="SUPFAM" id="SSF90123">
    <property type="entry name" value="ABC transporter transmembrane region"/>
    <property type="match status" value="1"/>
</dbReference>
<evidence type="ECO:0000259" key="7">
    <source>
        <dbReference type="PROSITE" id="PS50893"/>
    </source>
</evidence>
<feature type="region of interest" description="Disordered" evidence="5">
    <location>
        <begin position="608"/>
        <end position="627"/>
    </location>
</feature>
<dbReference type="Gene3D" id="1.20.1560.10">
    <property type="entry name" value="ABC transporter type 1, transmembrane domain"/>
    <property type="match status" value="1"/>
</dbReference>
<dbReference type="InterPro" id="IPR036640">
    <property type="entry name" value="ABC1_TM_sf"/>
</dbReference>
<evidence type="ECO:0000256" key="1">
    <source>
        <dbReference type="ARBA" id="ARBA00004651"/>
    </source>
</evidence>
<dbReference type="SUPFAM" id="SSF52540">
    <property type="entry name" value="P-loop containing nucleoside triphosphate hydrolases"/>
    <property type="match status" value="1"/>
</dbReference>
<evidence type="ECO:0000256" key="6">
    <source>
        <dbReference type="SAM" id="Phobius"/>
    </source>
</evidence>
<dbReference type="InterPro" id="IPR039421">
    <property type="entry name" value="Type_1_exporter"/>
</dbReference>
<accession>A0A810KXW5</accession>
<dbReference type="GO" id="GO:0005886">
    <property type="term" value="C:plasma membrane"/>
    <property type="evidence" value="ECO:0007669"/>
    <property type="project" value="UniProtKB-SubCell"/>
</dbReference>
<feature type="domain" description="ABC transporter" evidence="7">
    <location>
        <begin position="323"/>
        <end position="566"/>
    </location>
</feature>
<dbReference type="KEGG" id="aser:Asera_21780"/>
<dbReference type="EMBL" id="AP023354">
    <property type="protein sequence ID" value="BCJ28070.1"/>
    <property type="molecule type" value="Genomic_DNA"/>
</dbReference>
<evidence type="ECO:0000313" key="10">
    <source>
        <dbReference type="Proteomes" id="UP000680750"/>
    </source>
</evidence>
<reference evidence="9" key="1">
    <citation type="submission" date="2020-08" db="EMBL/GenBank/DDBJ databases">
        <title>Whole genome shotgun sequence of Actinocatenispora sera NBRC 101916.</title>
        <authorList>
            <person name="Komaki H."/>
            <person name="Tamura T."/>
        </authorList>
    </citation>
    <scope>NUCLEOTIDE SEQUENCE</scope>
    <source>
        <strain evidence="9">NBRC 101916</strain>
    </source>
</reference>
<dbReference type="InterPro" id="IPR011527">
    <property type="entry name" value="ABC1_TM_dom"/>
</dbReference>
<evidence type="ECO:0000256" key="2">
    <source>
        <dbReference type="ARBA" id="ARBA00022692"/>
    </source>
</evidence>
<evidence type="ECO:0000313" key="9">
    <source>
        <dbReference type="EMBL" id="BCJ28070.1"/>
    </source>
</evidence>
<keyword evidence="4 6" id="KW-0472">Membrane</keyword>
<protein>
    <submittedName>
        <fullName evidence="9">Multidrug ABC transporter permease</fullName>
    </submittedName>
</protein>
<dbReference type="Proteomes" id="UP000680750">
    <property type="component" value="Chromosome"/>
</dbReference>
<feature type="transmembrane region" description="Helical" evidence="6">
    <location>
        <begin position="69"/>
        <end position="89"/>
    </location>
</feature>
<keyword evidence="10" id="KW-1185">Reference proteome</keyword>
<feature type="transmembrane region" description="Helical" evidence="6">
    <location>
        <begin position="29"/>
        <end position="49"/>
    </location>
</feature>
<proteinExistence type="predicted"/>
<evidence type="ECO:0000256" key="5">
    <source>
        <dbReference type="SAM" id="MobiDB-lite"/>
    </source>
</evidence>
<keyword evidence="2 6" id="KW-0812">Transmembrane</keyword>
<dbReference type="GO" id="GO:0005524">
    <property type="term" value="F:ATP binding"/>
    <property type="evidence" value="ECO:0007669"/>
    <property type="project" value="InterPro"/>
</dbReference>
<dbReference type="PROSITE" id="PS50929">
    <property type="entry name" value="ABC_TM1F"/>
    <property type="match status" value="1"/>
</dbReference>
<dbReference type="PANTHER" id="PTHR43394">
    <property type="entry name" value="ATP-DEPENDENT PERMEASE MDL1, MITOCHONDRIAL"/>
    <property type="match status" value="1"/>
</dbReference>
<gene>
    <name evidence="9" type="ORF">Asera_21780</name>
</gene>
<feature type="domain" description="ABC transmembrane type-1" evidence="8">
    <location>
        <begin position="33"/>
        <end position="314"/>
    </location>
</feature>
<name>A0A810KXW5_9ACTN</name>
<sequence>MRQLPLADPGTPVHRSPAAYLRWLVRKQAGTILVAMCFGIAWMLAQALMPAAIGKAIDAGLGHRNTRALFDWAAVLFGLGVVQAAAGVMRHRLAVSNFLTAAYRTVQVVTRHSVRLGATLPKRVATGEVVTVGATDIAQLGNSLDISGRLAGSVVSFVTVAIILLATSVPLGLLVLIGVPVLVLAIGPMLKPLHRRQQAQRELAGDLTSYANDIVHGLRVLRGVGGEEVFARRYAARSQRVRAAGYRVAGVESALDATQILLPGVFVVLVTWLGARFALTGVISPGQLVAFYGYAAFLVQPLSTLTEAADNLTRGLVAARRVVRILDIEPELSDPQTPAAVPDEPGEVELADAASGVRIAAGSLTVLVVSGRPSAAQLADRLGRYTAGSVLFRGVPLDRLPTAEVRRRILVSDTGSRLFAGPLRAELDPSGALRDERILAALDAASGADILAGLPDGLDTAIEERGRSVSGGQQQRLVLARALLADPDVLILVEPTSAVDAHTEARIAARFAEFRAGRTTVVLTESPLLADRADTVLFVSGGVLAAAGRHADLLANPAYRAVVLRGEDDDRPDGTGDGTGTVAGAEPTGGQPGAAATGTGRSGTVAAERIGAVAADPTLPLRAEVTE</sequence>
<feature type="region of interest" description="Disordered" evidence="5">
    <location>
        <begin position="566"/>
        <end position="603"/>
    </location>
</feature>
<organism evidence="9 10">
    <name type="scientific">Actinocatenispora sera</name>
    <dbReference type="NCBI Taxonomy" id="390989"/>
    <lineage>
        <taxon>Bacteria</taxon>
        <taxon>Bacillati</taxon>
        <taxon>Actinomycetota</taxon>
        <taxon>Actinomycetes</taxon>
        <taxon>Micromonosporales</taxon>
        <taxon>Micromonosporaceae</taxon>
        <taxon>Actinocatenispora</taxon>
    </lineage>
</organism>
<dbReference type="Gene3D" id="3.40.50.300">
    <property type="entry name" value="P-loop containing nucleotide triphosphate hydrolases"/>
    <property type="match status" value="1"/>
</dbReference>
<dbReference type="PROSITE" id="PS50893">
    <property type="entry name" value="ABC_TRANSPORTER_2"/>
    <property type="match status" value="1"/>
</dbReference>
<feature type="compositionally biased region" description="Low complexity" evidence="5">
    <location>
        <begin position="583"/>
        <end position="603"/>
    </location>
</feature>